<evidence type="ECO:0000313" key="3">
    <source>
        <dbReference type="Proteomes" id="UP001151582"/>
    </source>
</evidence>
<proteinExistence type="predicted"/>
<accession>A0A9W8B261</accession>
<dbReference type="GO" id="GO:0070086">
    <property type="term" value="P:ubiquitin-dependent endocytosis"/>
    <property type="evidence" value="ECO:0007669"/>
    <property type="project" value="TreeGrafter"/>
</dbReference>
<dbReference type="GO" id="GO:0005829">
    <property type="term" value="C:cytosol"/>
    <property type="evidence" value="ECO:0007669"/>
    <property type="project" value="TreeGrafter"/>
</dbReference>
<comment type="caution">
    <text evidence="2">The sequence shown here is derived from an EMBL/GenBank/DDBJ whole genome shotgun (WGS) entry which is preliminary data.</text>
</comment>
<feature type="compositionally biased region" description="Polar residues" evidence="1">
    <location>
        <begin position="267"/>
        <end position="276"/>
    </location>
</feature>
<dbReference type="PANTHER" id="PTHR11188:SF17">
    <property type="entry name" value="FI21816P1"/>
    <property type="match status" value="1"/>
</dbReference>
<dbReference type="InterPro" id="IPR014752">
    <property type="entry name" value="Arrestin-like_C"/>
</dbReference>
<dbReference type="AlphaFoldDB" id="A0A9W8B261"/>
<evidence type="ECO:0000256" key="1">
    <source>
        <dbReference type="SAM" id="MobiDB-lite"/>
    </source>
</evidence>
<reference evidence="2" key="1">
    <citation type="submission" date="2022-07" db="EMBL/GenBank/DDBJ databases">
        <title>Phylogenomic reconstructions and comparative analyses of Kickxellomycotina fungi.</title>
        <authorList>
            <person name="Reynolds N.K."/>
            <person name="Stajich J.E."/>
            <person name="Barry K."/>
            <person name="Grigoriev I.V."/>
            <person name="Crous P."/>
            <person name="Smith M.E."/>
        </authorList>
    </citation>
    <scope>NUCLEOTIDE SEQUENCE</scope>
    <source>
        <strain evidence="2">RSA 567</strain>
    </source>
</reference>
<evidence type="ECO:0008006" key="4">
    <source>
        <dbReference type="Google" id="ProtNLM"/>
    </source>
</evidence>
<keyword evidence="3" id="KW-1185">Reference proteome</keyword>
<gene>
    <name evidence="2" type="ORF">H4R34_005831</name>
</gene>
<dbReference type="OrthoDB" id="2333384at2759"/>
<dbReference type="GO" id="GO:0005886">
    <property type="term" value="C:plasma membrane"/>
    <property type="evidence" value="ECO:0007669"/>
    <property type="project" value="TreeGrafter"/>
</dbReference>
<dbReference type="Gene3D" id="2.60.40.640">
    <property type="match status" value="1"/>
</dbReference>
<dbReference type="Proteomes" id="UP001151582">
    <property type="component" value="Unassembled WGS sequence"/>
</dbReference>
<sequence>MALLRRNSLFDSSAANLSIDLLQEPLIMRGSKRTSPGCVLRGYVRFNPTESMRLRALLLCFKGVEKLNAVSATTEIVSQRTVFSHTWHFLPLSASYHIMAAGSYSYYFEVILPGQLPETVSVGQAQITYTLSALAIRPTFRKDIIVSRNVALQRYVLPDALYQTDSLVNHGCLGESALYRLRVPERRLGMGDNLAISIHIKYLTDYFVSKVWVVLVENVTYMDNAVAPPPETDYIFVPGHTSPSTSSSAHYHNEESASAEVTPDGSPASSRSQSPALTPVPTAPYRSTRRVTTSHTVKEVVDTKFPDAFGCPPQLKKSYILRIPKDGVHYDVETANVEVRHRIRMVFQMRNRGNLQGHVALSFSVKLLPNRTLEMMEQPPQYGQFASMPMPP</sequence>
<protein>
    <recommendedName>
        <fullName evidence="4">Arrestin C-terminal-like domain-containing protein</fullName>
    </recommendedName>
</protein>
<feature type="non-terminal residue" evidence="2">
    <location>
        <position position="392"/>
    </location>
</feature>
<feature type="region of interest" description="Disordered" evidence="1">
    <location>
        <begin position="245"/>
        <end position="291"/>
    </location>
</feature>
<evidence type="ECO:0000313" key="2">
    <source>
        <dbReference type="EMBL" id="KAJ1971160.1"/>
    </source>
</evidence>
<dbReference type="GO" id="GO:0031625">
    <property type="term" value="F:ubiquitin protein ligase binding"/>
    <property type="evidence" value="ECO:0007669"/>
    <property type="project" value="TreeGrafter"/>
</dbReference>
<organism evidence="2 3">
    <name type="scientific">Dimargaris verticillata</name>
    <dbReference type="NCBI Taxonomy" id="2761393"/>
    <lineage>
        <taxon>Eukaryota</taxon>
        <taxon>Fungi</taxon>
        <taxon>Fungi incertae sedis</taxon>
        <taxon>Zoopagomycota</taxon>
        <taxon>Kickxellomycotina</taxon>
        <taxon>Dimargaritomycetes</taxon>
        <taxon>Dimargaritales</taxon>
        <taxon>Dimargaritaceae</taxon>
        <taxon>Dimargaris</taxon>
    </lineage>
</organism>
<dbReference type="InterPro" id="IPR050357">
    <property type="entry name" value="Arrestin_domain-protein"/>
</dbReference>
<dbReference type="PANTHER" id="PTHR11188">
    <property type="entry name" value="ARRESTIN DOMAIN CONTAINING PROTEIN"/>
    <property type="match status" value="1"/>
</dbReference>
<dbReference type="EMBL" id="JANBQB010001484">
    <property type="protein sequence ID" value="KAJ1971160.1"/>
    <property type="molecule type" value="Genomic_DNA"/>
</dbReference>
<dbReference type="GO" id="GO:0030674">
    <property type="term" value="F:protein-macromolecule adaptor activity"/>
    <property type="evidence" value="ECO:0007669"/>
    <property type="project" value="TreeGrafter"/>
</dbReference>
<name>A0A9W8B261_9FUNG</name>